<gene>
    <name evidence="4" type="primary">egtD</name>
    <name evidence="4" type="ORF">ENSA5_39270</name>
</gene>
<evidence type="ECO:0000256" key="1">
    <source>
        <dbReference type="ARBA" id="ARBA00022603"/>
    </source>
</evidence>
<sequence length="338" mass="36911">MMPSMARELPAIAPQSEERSFAEDVVLGLSSEPKKLPCKYFYDARGSALFDRITELDEYYPTRTELALMRAHAPAIAAKIGAGALVVELGSGSSVKTRLLLDELELPTGYVPVDISAEHLRSAASSIAADYPGLEVTPVAADFTRGFAIPKPRPSTRPSNKQPPARCVVYFPGSTIGNFTRARALELLSAIAAFVGADGDERPGGLLLGFDLVKPADMLVRAYDDAQGVTSAFNLNLLTRINRELDGDFELDGFEHRAVWEPGPARMEIFIRSTRDQLVHAAGHSYRFAAGEDILTEYSHKYTLDSIRALAREAGFERSTIWTDPDELFGVGLFQLAD</sequence>
<dbReference type="PIRSF" id="PIRSF018005">
    <property type="entry name" value="UCP018005"/>
    <property type="match status" value="1"/>
</dbReference>
<dbReference type="GO" id="GO:0032259">
    <property type="term" value="P:methylation"/>
    <property type="evidence" value="ECO:0007669"/>
    <property type="project" value="UniProtKB-KW"/>
</dbReference>
<dbReference type="OrthoDB" id="5289726at2"/>
<reference evidence="4 5" key="1">
    <citation type="submission" date="2018-03" db="EMBL/GenBank/DDBJ databases">
        <title>Draft Genome Sequences of the Obligatory Marine Myxobacteria Enhygromyxa salina SWB005.</title>
        <authorList>
            <person name="Poehlein A."/>
            <person name="Moghaddam J.A."/>
            <person name="Harms H."/>
            <person name="Alanjari M."/>
            <person name="Koenig G.M."/>
            <person name="Daniel R."/>
            <person name="Schaeberle T.F."/>
        </authorList>
    </citation>
    <scope>NUCLEOTIDE SEQUENCE [LARGE SCALE GENOMIC DNA]</scope>
    <source>
        <strain evidence="4 5">SWB005</strain>
    </source>
</reference>
<proteinExistence type="predicted"/>
<dbReference type="Pfam" id="PF10017">
    <property type="entry name" value="Methyltransf_33"/>
    <property type="match status" value="1"/>
</dbReference>
<evidence type="ECO:0000256" key="2">
    <source>
        <dbReference type="ARBA" id="ARBA00022679"/>
    </source>
</evidence>
<dbReference type="InterPro" id="IPR017804">
    <property type="entry name" value="MeTrfase_EgtD-like"/>
</dbReference>
<dbReference type="InterPro" id="IPR035094">
    <property type="entry name" value="EgtD"/>
</dbReference>
<evidence type="ECO:0000313" key="4">
    <source>
        <dbReference type="EMBL" id="PRP95462.1"/>
    </source>
</evidence>
<dbReference type="GO" id="GO:0052706">
    <property type="term" value="F:L-histidine N(alpha)-methyltransferase activity"/>
    <property type="evidence" value="ECO:0007669"/>
    <property type="project" value="UniProtKB-EC"/>
</dbReference>
<dbReference type="InterPro" id="IPR029063">
    <property type="entry name" value="SAM-dependent_MTases_sf"/>
</dbReference>
<keyword evidence="5" id="KW-1185">Reference proteome</keyword>
<evidence type="ECO:0000313" key="5">
    <source>
        <dbReference type="Proteomes" id="UP000237968"/>
    </source>
</evidence>
<keyword evidence="1 4" id="KW-0489">Methyltransferase</keyword>
<dbReference type="EC" id="2.1.1.44" evidence="4"/>
<protein>
    <submittedName>
        <fullName evidence="4">Histidine-specific methyltransferase EgtD</fullName>
        <ecNumber evidence="4">2.1.1.44</ecNumber>
    </submittedName>
</protein>
<dbReference type="EMBL" id="PVNK01000170">
    <property type="protein sequence ID" value="PRP95462.1"/>
    <property type="molecule type" value="Genomic_DNA"/>
</dbReference>
<name>A0A2S9XRG9_9BACT</name>
<organism evidence="4 5">
    <name type="scientific">Enhygromyxa salina</name>
    <dbReference type="NCBI Taxonomy" id="215803"/>
    <lineage>
        <taxon>Bacteria</taxon>
        <taxon>Pseudomonadati</taxon>
        <taxon>Myxococcota</taxon>
        <taxon>Polyangia</taxon>
        <taxon>Nannocystales</taxon>
        <taxon>Nannocystaceae</taxon>
        <taxon>Enhygromyxa</taxon>
    </lineage>
</organism>
<evidence type="ECO:0000259" key="3">
    <source>
        <dbReference type="Pfam" id="PF10017"/>
    </source>
</evidence>
<comment type="caution">
    <text evidence="4">The sequence shown here is derived from an EMBL/GenBank/DDBJ whole genome shotgun (WGS) entry which is preliminary data.</text>
</comment>
<dbReference type="InterPro" id="IPR019257">
    <property type="entry name" value="MeTrfase_dom"/>
</dbReference>
<keyword evidence="2 4" id="KW-0808">Transferase</keyword>
<dbReference type="NCBIfam" id="TIGR03438">
    <property type="entry name" value="egtD_ergothio"/>
    <property type="match status" value="1"/>
</dbReference>
<dbReference type="Gene3D" id="3.40.50.150">
    <property type="entry name" value="Vaccinia Virus protein VP39"/>
    <property type="match status" value="1"/>
</dbReference>
<dbReference type="InterPro" id="IPR051128">
    <property type="entry name" value="EgtD_Methyltrsf_superfamily"/>
</dbReference>
<dbReference type="PANTHER" id="PTHR43397">
    <property type="entry name" value="ERGOTHIONEINE BIOSYNTHESIS PROTEIN 1"/>
    <property type="match status" value="1"/>
</dbReference>
<dbReference type="SUPFAM" id="SSF53335">
    <property type="entry name" value="S-adenosyl-L-methionine-dependent methyltransferases"/>
    <property type="match status" value="1"/>
</dbReference>
<dbReference type="PANTHER" id="PTHR43397:SF1">
    <property type="entry name" value="ERGOTHIONEINE BIOSYNTHESIS PROTEIN 1"/>
    <property type="match status" value="1"/>
</dbReference>
<dbReference type="Proteomes" id="UP000237968">
    <property type="component" value="Unassembled WGS sequence"/>
</dbReference>
<accession>A0A2S9XRG9</accession>
<dbReference type="AlphaFoldDB" id="A0A2S9XRG9"/>
<feature type="domain" description="Histidine-specific methyltransferase SAM-dependent" evidence="3">
    <location>
        <begin position="21"/>
        <end position="335"/>
    </location>
</feature>